<evidence type="ECO:0000313" key="4">
    <source>
        <dbReference type="Proteomes" id="UP000004080"/>
    </source>
</evidence>
<protein>
    <submittedName>
        <fullName evidence="3">Thioesterase family protein</fullName>
    </submittedName>
</protein>
<accession>I8ALR0</accession>
<organism evidence="3 4">
    <name type="scientific">Fictibacillus macauensis ZFHKF-1</name>
    <dbReference type="NCBI Taxonomy" id="1196324"/>
    <lineage>
        <taxon>Bacteria</taxon>
        <taxon>Bacillati</taxon>
        <taxon>Bacillota</taxon>
        <taxon>Bacilli</taxon>
        <taxon>Bacillales</taxon>
        <taxon>Fictibacillaceae</taxon>
        <taxon>Fictibacillus</taxon>
    </lineage>
</organism>
<dbReference type="Proteomes" id="UP000004080">
    <property type="component" value="Unassembled WGS sequence"/>
</dbReference>
<dbReference type="Gene3D" id="3.10.129.10">
    <property type="entry name" value="Hotdog Thioesterase"/>
    <property type="match status" value="1"/>
</dbReference>
<dbReference type="PANTHER" id="PTHR31793:SF27">
    <property type="entry name" value="NOVEL THIOESTERASE SUPERFAMILY DOMAIN AND SAPOSIN A-TYPE DOMAIN CONTAINING PROTEIN (0610012H03RIK)"/>
    <property type="match status" value="1"/>
</dbReference>
<dbReference type="FunFam" id="3.10.129.10:FF:000026">
    <property type="entry name" value="Possible 4-hydroxybenzoyl-CoA thioesterase"/>
    <property type="match status" value="1"/>
</dbReference>
<dbReference type="STRING" id="1196324.A374_04789"/>
<sequence>MLLSKTTVDVRYAETDQMGVVYHANYLVWFEIGRTVYIEDLGFQYAQMEQDGVLSPVTEAHVHYKKPLRYPDRATISTWVAAYNGVKVHYHYEIHNEKGELCLTGSTVHVCVDKDTFRPLSLKKHFPQWHAAYEQHKKQEC</sequence>
<dbReference type="OrthoDB" id="9800856at2"/>
<comment type="similarity">
    <text evidence="1">Belongs to the 4-hydroxybenzoyl-CoA thioesterase family.</text>
</comment>
<proteinExistence type="inferred from homology"/>
<dbReference type="AlphaFoldDB" id="I8ALR0"/>
<dbReference type="PIRSF" id="PIRSF003230">
    <property type="entry name" value="YbgC"/>
    <property type="match status" value="1"/>
</dbReference>
<dbReference type="InterPro" id="IPR029069">
    <property type="entry name" value="HotDog_dom_sf"/>
</dbReference>
<keyword evidence="2" id="KW-0378">Hydrolase</keyword>
<dbReference type="PANTHER" id="PTHR31793">
    <property type="entry name" value="4-HYDROXYBENZOYL-COA THIOESTERASE FAMILY MEMBER"/>
    <property type="match status" value="1"/>
</dbReference>
<evidence type="ECO:0000313" key="3">
    <source>
        <dbReference type="EMBL" id="EIT86862.1"/>
    </source>
</evidence>
<dbReference type="SUPFAM" id="SSF54637">
    <property type="entry name" value="Thioesterase/thiol ester dehydrase-isomerase"/>
    <property type="match status" value="1"/>
</dbReference>
<dbReference type="GO" id="GO:0047617">
    <property type="term" value="F:fatty acyl-CoA hydrolase activity"/>
    <property type="evidence" value="ECO:0007669"/>
    <property type="project" value="TreeGrafter"/>
</dbReference>
<dbReference type="PATRIC" id="fig|1196324.3.peg.973"/>
<dbReference type="Pfam" id="PF13279">
    <property type="entry name" value="4HBT_2"/>
    <property type="match status" value="1"/>
</dbReference>
<name>I8ALR0_9BACL</name>
<dbReference type="eggNOG" id="COG0824">
    <property type="taxonomic scope" value="Bacteria"/>
</dbReference>
<comment type="caution">
    <text evidence="3">The sequence shown here is derived from an EMBL/GenBank/DDBJ whole genome shotgun (WGS) entry which is preliminary data.</text>
</comment>
<gene>
    <name evidence="3" type="ORF">A374_04789</name>
</gene>
<dbReference type="EMBL" id="AKKV01000020">
    <property type="protein sequence ID" value="EIT86862.1"/>
    <property type="molecule type" value="Genomic_DNA"/>
</dbReference>
<reference evidence="3 4" key="1">
    <citation type="journal article" date="2012" name="J. Bacteriol.">
        <title>Genome of Bacillus macauensis ZFHKF-1, a Long-Chain-Forming Bacterium.</title>
        <authorList>
            <person name="Cai L."/>
            <person name="Zhang T."/>
        </authorList>
    </citation>
    <scope>NUCLEOTIDE SEQUENCE [LARGE SCALE GENOMIC DNA]</scope>
    <source>
        <strain evidence="3 4">ZFHKF-1</strain>
    </source>
</reference>
<evidence type="ECO:0000256" key="2">
    <source>
        <dbReference type="ARBA" id="ARBA00022801"/>
    </source>
</evidence>
<keyword evidence="4" id="KW-1185">Reference proteome</keyword>
<evidence type="ECO:0000256" key="1">
    <source>
        <dbReference type="ARBA" id="ARBA00005953"/>
    </source>
</evidence>
<dbReference type="CDD" id="cd00586">
    <property type="entry name" value="4HBT"/>
    <property type="match status" value="1"/>
</dbReference>
<dbReference type="NCBIfam" id="TIGR00051">
    <property type="entry name" value="YbgC/FadM family acyl-CoA thioesterase"/>
    <property type="match status" value="1"/>
</dbReference>
<dbReference type="RefSeq" id="WP_007201057.1">
    <property type="nucleotide sequence ID" value="NZ_AKKV01000020.1"/>
</dbReference>
<dbReference type="InterPro" id="IPR006684">
    <property type="entry name" value="YbgC/YbaW"/>
</dbReference>
<dbReference type="InterPro" id="IPR050563">
    <property type="entry name" value="4-hydroxybenzoyl-CoA_TE"/>
</dbReference>